<dbReference type="PANTHER" id="PTHR13131">
    <property type="entry name" value="CYSTINOSIN"/>
    <property type="match status" value="1"/>
</dbReference>
<comment type="catalytic activity">
    <reaction evidence="10">
        <text>L-cystine(out) + H(+)(out) = L-cystine(in) + H(+)(in)</text>
        <dbReference type="Rhea" id="RHEA:66172"/>
        <dbReference type="ChEBI" id="CHEBI:15378"/>
        <dbReference type="ChEBI" id="CHEBI:35491"/>
    </reaction>
    <physiologicalReaction direction="left-to-right" evidence="10">
        <dbReference type="Rhea" id="RHEA:66173"/>
    </physiologicalReaction>
</comment>
<dbReference type="SMART" id="SM00679">
    <property type="entry name" value="CTNS"/>
    <property type="match status" value="2"/>
</dbReference>
<organism evidence="14">
    <name type="scientific">Strongyloides stercoralis</name>
    <name type="common">Threadworm</name>
    <dbReference type="NCBI Taxonomy" id="6248"/>
    <lineage>
        <taxon>Eukaryota</taxon>
        <taxon>Metazoa</taxon>
        <taxon>Ecdysozoa</taxon>
        <taxon>Nematoda</taxon>
        <taxon>Chromadorea</taxon>
        <taxon>Rhabditida</taxon>
        <taxon>Tylenchina</taxon>
        <taxon>Panagrolaimomorpha</taxon>
        <taxon>Strongyloidoidea</taxon>
        <taxon>Strongyloididae</taxon>
        <taxon>Strongyloides</taxon>
    </lineage>
</organism>
<dbReference type="WBParaSite" id="TCONS_00012368.p1">
    <property type="protein sequence ID" value="TCONS_00012368.p1"/>
    <property type="gene ID" value="XLOC_008026"/>
</dbReference>
<evidence type="ECO:0000256" key="8">
    <source>
        <dbReference type="ARBA" id="ARBA00023136"/>
    </source>
</evidence>
<comment type="similarity">
    <text evidence="2">Belongs to the cystinosin family.</text>
</comment>
<keyword evidence="13" id="KW-1185">Reference proteome</keyword>
<keyword evidence="9" id="KW-0458">Lysosome</keyword>
<proteinExistence type="inferred from homology"/>
<keyword evidence="5" id="KW-0677">Repeat</keyword>
<feature type="signal peptide" evidence="12">
    <location>
        <begin position="1"/>
        <end position="22"/>
    </location>
</feature>
<evidence type="ECO:0000256" key="4">
    <source>
        <dbReference type="ARBA" id="ARBA00022692"/>
    </source>
</evidence>
<evidence type="ECO:0000256" key="2">
    <source>
        <dbReference type="ARBA" id="ARBA00006855"/>
    </source>
</evidence>
<evidence type="ECO:0000256" key="10">
    <source>
        <dbReference type="ARBA" id="ARBA00048473"/>
    </source>
</evidence>
<dbReference type="InterPro" id="IPR006603">
    <property type="entry name" value="PQ-loop_rpt"/>
</dbReference>
<evidence type="ECO:0000256" key="7">
    <source>
        <dbReference type="ARBA" id="ARBA00022989"/>
    </source>
</evidence>
<keyword evidence="7 11" id="KW-1133">Transmembrane helix</keyword>
<evidence type="ECO:0000256" key="9">
    <source>
        <dbReference type="ARBA" id="ARBA00023228"/>
    </source>
</evidence>
<evidence type="ECO:0000313" key="14">
    <source>
        <dbReference type="WBParaSite" id="SSTP_0000866900.1"/>
    </source>
</evidence>
<dbReference type="InterPro" id="IPR005282">
    <property type="entry name" value="LC_transporter"/>
</dbReference>
<feature type="transmembrane region" description="Helical" evidence="11">
    <location>
        <begin position="167"/>
        <end position="188"/>
    </location>
</feature>
<sequence length="406" mass="46690">MNLIFNLKIFILLTFLNYFTYSKEDGENDLISYTLEKVEIVKEESKIINFKLKKKIPYYVNVALNYTDSLLKVEPNAFIFTSNVSEVNVTITGLEVQSLTFIDLGICKFNSSDPPCKPLPSESFLRVKIIHSNIISYLIIITGWIYFIAWSISFYPQIYLNFQRKSVVGLNFDFLALNVIGFTCYTVYNVLMYYDPYVQELYHQIHKRSLIPVLLNDVIFAIHALFACIITGIQCFIYTRENQRISYTCYGLSFILILAAGISLLLSILNVFNWLQFINNLSYLKMIVTLSKYFPQALLNFKRKSTIGWSIGNVLLDFTGGFMDIVQMILQGANTNDWTGFYGNPVKFGLGLVSMIFDIVFMIQHYFLYRNINERDIEYTGIDGTNDNISTVISSPSTNSNQNGEM</sequence>
<dbReference type="Gene3D" id="1.20.1280.290">
    <property type="match status" value="1"/>
</dbReference>
<feature type="transmembrane region" description="Helical" evidence="11">
    <location>
        <begin position="218"/>
        <end position="238"/>
    </location>
</feature>
<evidence type="ECO:0000256" key="1">
    <source>
        <dbReference type="ARBA" id="ARBA00004155"/>
    </source>
</evidence>
<dbReference type="Pfam" id="PF04193">
    <property type="entry name" value="PQ-loop"/>
    <property type="match status" value="2"/>
</dbReference>
<dbReference type="STRING" id="6248.A0A0K0EGQ7"/>
<evidence type="ECO:0000256" key="6">
    <source>
        <dbReference type="ARBA" id="ARBA00022847"/>
    </source>
</evidence>
<keyword evidence="4 11" id="KW-0812">Transmembrane</keyword>
<evidence type="ECO:0000256" key="12">
    <source>
        <dbReference type="SAM" id="SignalP"/>
    </source>
</evidence>
<keyword evidence="3" id="KW-0813">Transport</keyword>
<protein>
    <submittedName>
        <fullName evidence="14 15">Cystinosin</fullName>
    </submittedName>
</protein>
<dbReference type="FunFam" id="1.20.1280.290:FF:000016">
    <property type="entry name" value="Cystinosin homolog"/>
    <property type="match status" value="1"/>
</dbReference>
<feature type="transmembrane region" description="Helical" evidence="11">
    <location>
        <begin position="134"/>
        <end position="155"/>
    </location>
</feature>
<dbReference type="GO" id="GO:0015184">
    <property type="term" value="F:L-cystine transmembrane transporter activity"/>
    <property type="evidence" value="ECO:0007669"/>
    <property type="project" value="TreeGrafter"/>
</dbReference>
<dbReference type="WBParaSite" id="SSTP_0000866900.1">
    <property type="protein sequence ID" value="SSTP_0000866900.1"/>
    <property type="gene ID" value="SSTP_0000866900"/>
</dbReference>
<reference evidence="14" key="1">
    <citation type="submission" date="2015-08" db="UniProtKB">
        <authorList>
            <consortium name="WormBaseParasite"/>
        </authorList>
    </citation>
    <scope>IDENTIFICATION</scope>
</reference>
<name>A0A0K0EGQ7_STRER</name>
<evidence type="ECO:0000256" key="3">
    <source>
        <dbReference type="ARBA" id="ARBA00022448"/>
    </source>
</evidence>
<evidence type="ECO:0000313" key="15">
    <source>
        <dbReference type="WBParaSite" id="TCONS_00012368.p1"/>
    </source>
</evidence>
<evidence type="ECO:0000256" key="5">
    <source>
        <dbReference type="ARBA" id="ARBA00022737"/>
    </source>
</evidence>
<dbReference type="GO" id="GO:0015293">
    <property type="term" value="F:symporter activity"/>
    <property type="evidence" value="ECO:0007669"/>
    <property type="project" value="UniProtKB-KW"/>
</dbReference>
<keyword evidence="12" id="KW-0732">Signal</keyword>
<evidence type="ECO:0000313" key="13">
    <source>
        <dbReference type="Proteomes" id="UP000035681"/>
    </source>
</evidence>
<dbReference type="GO" id="GO:0005765">
    <property type="term" value="C:lysosomal membrane"/>
    <property type="evidence" value="ECO:0007669"/>
    <property type="project" value="UniProtKB-SubCell"/>
</dbReference>
<feature type="chain" id="PRO_5005328270" evidence="12">
    <location>
        <begin position="23"/>
        <end position="406"/>
    </location>
</feature>
<feature type="transmembrane region" description="Helical" evidence="11">
    <location>
        <begin position="250"/>
        <end position="271"/>
    </location>
</feature>
<dbReference type="Proteomes" id="UP000035681">
    <property type="component" value="Unplaced"/>
</dbReference>
<evidence type="ECO:0000256" key="11">
    <source>
        <dbReference type="SAM" id="Phobius"/>
    </source>
</evidence>
<dbReference type="NCBIfam" id="TIGR00951">
    <property type="entry name" value="2A43"/>
    <property type="match status" value="1"/>
</dbReference>
<accession>A0A0K0EGQ7</accession>
<feature type="transmembrane region" description="Helical" evidence="11">
    <location>
        <begin position="350"/>
        <end position="369"/>
    </location>
</feature>
<keyword evidence="6" id="KW-0769">Symport</keyword>
<keyword evidence="8 11" id="KW-0472">Membrane</keyword>
<dbReference type="PANTHER" id="PTHR13131:SF5">
    <property type="entry name" value="CYSTINOSIN"/>
    <property type="match status" value="1"/>
</dbReference>
<comment type="subcellular location">
    <subcellularLocation>
        <location evidence="1">Lysosome membrane</location>
        <topology evidence="1">Multi-pass membrane protein</topology>
    </subcellularLocation>
</comment>
<dbReference type="AlphaFoldDB" id="A0A0K0EGQ7"/>